<organism evidence="1 2">
    <name type="scientific">Artomyces pyxidatus</name>
    <dbReference type="NCBI Taxonomy" id="48021"/>
    <lineage>
        <taxon>Eukaryota</taxon>
        <taxon>Fungi</taxon>
        <taxon>Dikarya</taxon>
        <taxon>Basidiomycota</taxon>
        <taxon>Agaricomycotina</taxon>
        <taxon>Agaricomycetes</taxon>
        <taxon>Russulales</taxon>
        <taxon>Auriscalpiaceae</taxon>
        <taxon>Artomyces</taxon>
    </lineage>
</organism>
<dbReference type="Proteomes" id="UP000814140">
    <property type="component" value="Unassembled WGS sequence"/>
</dbReference>
<gene>
    <name evidence="1" type="ORF">BV25DRAFT_1820711</name>
</gene>
<reference evidence="1" key="1">
    <citation type="submission" date="2021-03" db="EMBL/GenBank/DDBJ databases">
        <authorList>
            <consortium name="DOE Joint Genome Institute"/>
            <person name="Ahrendt S."/>
            <person name="Looney B.P."/>
            <person name="Miyauchi S."/>
            <person name="Morin E."/>
            <person name="Drula E."/>
            <person name="Courty P.E."/>
            <person name="Chicoki N."/>
            <person name="Fauchery L."/>
            <person name="Kohler A."/>
            <person name="Kuo A."/>
            <person name="Labutti K."/>
            <person name="Pangilinan J."/>
            <person name="Lipzen A."/>
            <person name="Riley R."/>
            <person name="Andreopoulos W."/>
            <person name="He G."/>
            <person name="Johnson J."/>
            <person name="Barry K.W."/>
            <person name="Grigoriev I.V."/>
            <person name="Nagy L."/>
            <person name="Hibbett D."/>
            <person name="Henrissat B."/>
            <person name="Matheny P.B."/>
            <person name="Labbe J."/>
            <person name="Martin F."/>
        </authorList>
    </citation>
    <scope>NUCLEOTIDE SEQUENCE</scope>
    <source>
        <strain evidence="1">HHB10654</strain>
    </source>
</reference>
<reference evidence="1" key="2">
    <citation type="journal article" date="2022" name="New Phytol.">
        <title>Evolutionary transition to the ectomycorrhizal habit in the genomes of a hyperdiverse lineage of mushroom-forming fungi.</title>
        <authorList>
            <person name="Looney B."/>
            <person name="Miyauchi S."/>
            <person name="Morin E."/>
            <person name="Drula E."/>
            <person name="Courty P.E."/>
            <person name="Kohler A."/>
            <person name="Kuo A."/>
            <person name="LaButti K."/>
            <person name="Pangilinan J."/>
            <person name="Lipzen A."/>
            <person name="Riley R."/>
            <person name="Andreopoulos W."/>
            <person name="He G."/>
            <person name="Johnson J."/>
            <person name="Nolan M."/>
            <person name="Tritt A."/>
            <person name="Barry K.W."/>
            <person name="Grigoriev I.V."/>
            <person name="Nagy L.G."/>
            <person name="Hibbett D."/>
            <person name="Henrissat B."/>
            <person name="Matheny P.B."/>
            <person name="Labbe J."/>
            <person name="Martin F.M."/>
        </authorList>
    </citation>
    <scope>NUCLEOTIDE SEQUENCE</scope>
    <source>
        <strain evidence="1">HHB10654</strain>
    </source>
</reference>
<name>A0ACB8TDZ8_9AGAM</name>
<protein>
    <submittedName>
        <fullName evidence="1">Uncharacterized protein</fullName>
    </submittedName>
</protein>
<sequence length="336" mass="35157">MHAFLHSPAFRATTLRSKLYEAPAVCALAVDWQYPYLATFKLSPTPDLDVPCLPPDYPMLPVSTLANRLLDLADDTTTGSVEPVAGGANFVSGVSTKDVTMVDSADSDAASPDLDASVIDLETGRQAPQSCDERCEAQSSDDSDSEPADATSSPDATPGTKQDTDIPTLSTSDDTQTPSADSVDAYKPFAAFDSPSAGPLDAILEDEPSSASTPSPDTSTEDSEVSGQFDDAPDDASLPAMDTSTSALAACPSASTINTSVGPATPATPQKFRIRSRLSVIAVQSPTSFQSPTVASRRRSLDAAVLYGGALAGKERTARDGFRARGFVRAIPRWRP</sequence>
<comment type="caution">
    <text evidence="1">The sequence shown here is derived from an EMBL/GenBank/DDBJ whole genome shotgun (WGS) entry which is preliminary data.</text>
</comment>
<evidence type="ECO:0000313" key="1">
    <source>
        <dbReference type="EMBL" id="KAI0066662.1"/>
    </source>
</evidence>
<accession>A0ACB8TDZ8</accession>
<proteinExistence type="predicted"/>
<dbReference type="EMBL" id="MU277192">
    <property type="protein sequence ID" value="KAI0066662.1"/>
    <property type="molecule type" value="Genomic_DNA"/>
</dbReference>
<evidence type="ECO:0000313" key="2">
    <source>
        <dbReference type="Proteomes" id="UP000814140"/>
    </source>
</evidence>
<keyword evidence="2" id="KW-1185">Reference proteome</keyword>